<keyword evidence="1" id="KW-1133">Transmembrane helix</keyword>
<evidence type="ECO:0000313" key="3">
    <source>
        <dbReference type="Proteomes" id="UP000298138"/>
    </source>
</evidence>
<proteinExistence type="predicted"/>
<reference evidence="2 3" key="1">
    <citation type="submission" date="2019-04" db="EMBL/GenBank/DDBJ databases">
        <title>Comparative genomics and transcriptomics to analyze fruiting body development in filamentous ascomycetes.</title>
        <authorList>
            <consortium name="DOE Joint Genome Institute"/>
            <person name="Lutkenhaus R."/>
            <person name="Traeger S."/>
            <person name="Breuer J."/>
            <person name="Kuo A."/>
            <person name="Lipzen A."/>
            <person name="Pangilinan J."/>
            <person name="Dilworth D."/>
            <person name="Sandor L."/>
            <person name="Poggeler S."/>
            <person name="Barry K."/>
            <person name="Grigoriev I.V."/>
            <person name="Nowrousian M."/>
        </authorList>
    </citation>
    <scope>NUCLEOTIDE SEQUENCE [LARGE SCALE GENOMIC DNA]</scope>
    <source>
        <strain evidence="2 3">CBS 389.68</strain>
    </source>
</reference>
<feature type="transmembrane region" description="Helical" evidence="1">
    <location>
        <begin position="20"/>
        <end position="44"/>
    </location>
</feature>
<accession>A0A4S2MTZ3</accession>
<feature type="transmembrane region" description="Helical" evidence="1">
    <location>
        <begin position="93"/>
        <end position="115"/>
    </location>
</feature>
<evidence type="ECO:0000256" key="1">
    <source>
        <dbReference type="SAM" id="Phobius"/>
    </source>
</evidence>
<sequence length="166" mass="18939">MLGLILWVRTDWIRLGRIGVASIIRGTGFFFFSNFCGIGVSYWVQRCRSICCFVFFCFLQARRGVLWFRGLVVFFGFIFCARESTSSSSSSYLVAYVVSFYWVGRFLSFFSQYLVCGGGHRPYLVSPAIFVVGLSLFFLNSIHNSSVRVAHACLAYSPDRIRELQC</sequence>
<organism evidence="2 3">
    <name type="scientific">Ascodesmis nigricans</name>
    <dbReference type="NCBI Taxonomy" id="341454"/>
    <lineage>
        <taxon>Eukaryota</taxon>
        <taxon>Fungi</taxon>
        <taxon>Dikarya</taxon>
        <taxon>Ascomycota</taxon>
        <taxon>Pezizomycotina</taxon>
        <taxon>Pezizomycetes</taxon>
        <taxon>Pezizales</taxon>
        <taxon>Ascodesmidaceae</taxon>
        <taxon>Ascodesmis</taxon>
    </lineage>
</organism>
<dbReference type="Proteomes" id="UP000298138">
    <property type="component" value="Unassembled WGS sequence"/>
</dbReference>
<keyword evidence="1" id="KW-0812">Transmembrane</keyword>
<keyword evidence="3" id="KW-1185">Reference proteome</keyword>
<dbReference type="InParanoid" id="A0A4S2MTZ3"/>
<feature type="transmembrane region" description="Helical" evidence="1">
    <location>
        <begin position="64"/>
        <end position="81"/>
    </location>
</feature>
<dbReference type="EMBL" id="ML220128">
    <property type="protein sequence ID" value="TGZ79946.1"/>
    <property type="molecule type" value="Genomic_DNA"/>
</dbReference>
<keyword evidence="1" id="KW-0472">Membrane</keyword>
<name>A0A4S2MTZ3_9PEZI</name>
<protein>
    <submittedName>
        <fullName evidence="2">Uncharacterized protein</fullName>
    </submittedName>
</protein>
<feature type="transmembrane region" description="Helical" evidence="1">
    <location>
        <begin position="121"/>
        <end position="139"/>
    </location>
</feature>
<evidence type="ECO:0000313" key="2">
    <source>
        <dbReference type="EMBL" id="TGZ79946.1"/>
    </source>
</evidence>
<gene>
    <name evidence="2" type="ORF">EX30DRAFT_72440</name>
</gene>
<dbReference type="AlphaFoldDB" id="A0A4S2MTZ3"/>